<protein>
    <submittedName>
        <fullName evidence="4">Uncharacterized protein</fullName>
    </submittedName>
</protein>
<evidence type="ECO:0000313" key="4">
    <source>
        <dbReference type="WBParaSite" id="PgR008_g156_t01"/>
    </source>
</evidence>
<keyword evidence="2" id="KW-0472">Membrane</keyword>
<dbReference type="Gene3D" id="1.20.5.1890">
    <property type="match status" value="1"/>
</dbReference>
<dbReference type="SUPFAM" id="SSF161008">
    <property type="entry name" value="Viral glycoprotein ectodomain-like"/>
    <property type="match status" value="1"/>
</dbReference>
<feature type="transmembrane region" description="Helical" evidence="2">
    <location>
        <begin position="463"/>
        <end position="487"/>
    </location>
</feature>
<proteinExistence type="predicted"/>
<organism evidence="3 4">
    <name type="scientific">Parascaris univalens</name>
    <name type="common">Nematode worm</name>
    <dbReference type="NCBI Taxonomy" id="6257"/>
    <lineage>
        <taxon>Eukaryota</taxon>
        <taxon>Metazoa</taxon>
        <taxon>Ecdysozoa</taxon>
        <taxon>Nematoda</taxon>
        <taxon>Chromadorea</taxon>
        <taxon>Rhabditida</taxon>
        <taxon>Spirurina</taxon>
        <taxon>Ascaridomorpha</taxon>
        <taxon>Ascaridoidea</taxon>
        <taxon>Ascarididae</taxon>
        <taxon>Parascaris</taxon>
    </lineage>
</organism>
<feature type="region of interest" description="Disordered" evidence="1">
    <location>
        <begin position="637"/>
        <end position="657"/>
    </location>
</feature>
<keyword evidence="3" id="KW-1185">Reference proteome</keyword>
<evidence type="ECO:0000256" key="2">
    <source>
        <dbReference type="SAM" id="Phobius"/>
    </source>
</evidence>
<evidence type="ECO:0000256" key="1">
    <source>
        <dbReference type="SAM" id="MobiDB-lite"/>
    </source>
</evidence>
<sequence>MHSSSQIVEVLSRAFITANATFCAKVLRTVCTKCFLRWSLAVMRDETTVQNMTASHCTEMRRSQQLNGIRLEQIDANRWSSKQPTEYSYGWIGTRFYTTINYRMEQGVIKFYDGLSRTSGCNKTLGKCITATETILWDPSELADRCPYRTLGKANAQVSHRFVTIPTMQAVFVRSKKTQNDTSLDTVCKFRRAEVMKNGVVIEFSPEEQPPRETSNGILSKRILFVEELPEEINKKSDASVNAKLQFLWNSLSEREQRITQEIRHRICEQHNRMLWLIGALSRTDPTTAARVLLRRMDIAAENIGDLLKVFPCKKLEVSQVFANHEVQGKCYRDLPVRYKDKILFVHPRSREIKAVSEELSCREIRMKQDREITEEWALVTEEREPIFDAPPFVDISEERLQWVLGMIDKNSQAWERSTEEQGKSTADAIRDDAEEIIEAASDAFQKSSTALARELEDIAFRWRWIVGGAIAAVLAVGCAAAAIFLYPEYLLCAARCCCVRYRRQERSPSLTSPQGTEPPMEIRSFEPIWMPPTNVKGRGSVAKREMRHHGSLQSTCSKKGLTVSAAPITIRNDKEPNANDDTPSGIRGIKTKRFNGKKGMLHTVPKMVDGKKGMLHSSPKMVKGIKGTLHALAEMEGGARQIGESSRSKDSSVGPR</sequence>
<dbReference type="Proteomes" id="UP000887569">
    <property type="component" value="Unplaced"/>
</dbReference>
<dbReference type="Pfam" id="PF24664">
    <property type="entry name" value="Monjiviricetes_fusion"/>
    <property type="match status" value="1"/>
</dbReference>
<keyword evidence="2" id="KW-1133">Transmembrane helix</keyword>
<accession>A0A915AIK1</accession>
<evidence type="ECO:0000313" key="3">
    <source>
        <dbReference type="Proteomes" id="UP000887569"/>
    </source>
</evidence>
<name>A0A915AIK1_PARUN</name>
<keyword evidence="2" id="KW-0812">Transmembrane</keyword>
<reference evidence="4" key="1">
    <citation type="submission" date="2022-11" db="UniProtKB">
        <authorList>
            <consortium name="WormBaseParasite"/>
        </authorList>
    </citation>
    <scope>IDENTIFICATION</scope>
</reference>
<dbReference type="AlphaFoldDB" id="A0A915AIK1"/>
<dbReference type="WBParaSite" id="PgR008_g156_t01">
    <property type="protein sequence ID" value="PgR008_g156_t01"/>
    <property type="gene ID" value="PgR008_g156"/>
</dbReference>